<sequence>MYDVLCAGLVVADHVSAPIPALPSAGALVKTDRLEVTIGGCGANTAVDLARLGVRVGLAGRVGDDVLGRYCLEFLRTRNVGCDFVTVSEAAQTSATLIVNVQGEDRRFIHAVGANAEFQGEEIPPTAFEKLQVIAVGGFGLNPALSGTNVASLFRQARRGGTTTLLDVVIGDPGPVPAMLAEALPETDVFLPNHDEARLLTGLTDPWRQADHFRELGARTVVITAGKEGAYAVSPEERVLLPAFQVEQVDGTGSGDAFVAGFIFGLTQKADLKRCLQIGAAMGASCVRAVGATTGVFNRQELEKFLQSS</sequence>
<organism evidence="5 6">
    <name type="scientific">Caulifigura coniformis</name>
    <dbReference type="NCBI Taxonomy" id="2527983"/>
    <lineage>
        <taxon>Bacteria</taxon>
        <taxon>Pseudomonadati</taxon>
        <taxon>Planctomycetota</taxon>
        <taxon>Planctomycetia</taxon>
        <taxon>Planctomycetales</taxon>
        <taxon>Planctomycetaceae</taxon>
        <taxon>Caulifigura</taxon>
    </lineage>
</organism>
<gene>
    <name evidence="5" type="primary">ydjH_1</name>
    <name evidence="5" type="ORF">Pan44_11120</name>
</gene>
<dbReference type="RefSeq" id="WP_145028018.1">
    <property type="nucleotide sequence ID" value="NZ_CP036271.1"/>
</dbReference>
<dbReference type="PANTHER" id="PTHR10584">
    <property type="entry name" value="SUGAR KINASE"/>
    <property type="match status" value="1"/>
</dbReference>
<dbReference type="AlphaFoldDB" id="A0A517SAE3"/>
<proteinExistence type="inferred from homology"/>
<dbReference type="GO" id="GO:0016301">
    <property type="term" value="F:kinase activity"/>
    <property type="evidence" value="ECO:0007669"/>
    <property type="project" value="UniProtKB-KW"/>
</dbReference>
<dbReference type="GO" id="GO:0005829">
    <property type="term" value="C:cytosol"/>
    <property type="evidence" value="ECO:0007669"/>
    <property type="project" value="TreeGrafter"/>
</dbReference>
<comment type="similarity">
    <text evidence="1">Belongs to the carbohydrate kinase PfkB family.</text>
</comment>
<evidence type="ECO:0000256" key="1">
    <source>
        <dbReference type="ARBA" id="ARBA00010688"/>
    </source>
</evidence>
<protein>
    <submittedName>
        <fullName evidence="5">Putative sugar kinase YdjH</fullName>
        <ecNumber evidence="5">2.7.1.-</ecNumber>
    </submittedName>
</protein>
<dbReference type="InterPro" id="IPR011611">
    <property type="entry name" value="PfkB_dom"/>
</dbReference>
<evidence type="ECO:0000259" key="4">
    <source>
        <dbReference type="Pfam" id="PF00294"/>
    </source>
</evidence>
<dbReference type="EC" id="2.7.1.-" evidence="5"/>
<dbReference type="KEGG" id="ccos:Pan44_11120"/>
<dbReference type="InParanoid" id="A0A517SAE3"/>
<keyword evidence="6" id="KW-1185">Reference proteome</keyword>
<dbReference type="PRINTS" id="PR00990">
    <property type="entry name" value="RIBOKINASE"/>
</dbReference>
<evidence type="ECO:0000313" key="5">
    <source>
        <dbReference type="EMBL" id="QDT53097.1"/>
    </source>
</evidence>
<dbReference type="GO" id="GO:0006796">
    <property type="term" value="P:phosphate-containing compound metabolic process"/>
    <property type="evidence" value="ECO:0007669"/>
    <property type="project" value="UniProtKB-ARBA"/>
</dbReference>
<feature type="domain" description="Carbohydrate kinase PfkB" evidence="4">
    <location>
        <begin position="4"/>
        <end position="294"/>
    </location>
</feature>
<dbReference type="PROSITE" id="PS00583">
    <property type="entry name" value="PFKB_KINASES_1"/>
    <property type="match status" value="1"/>
</dbReference>
<dbReference type="PANTHER" id="PTHR10584:SF166">
    <property type="entry name" value="RIBOKINASE"/>
    <property type="match status" value="1"/>
</dbReference>
<dbReference type="InterPro" id="IPR029056">
    <property type="entry name" value="Ribokinase-like"/>
</dbReference>
<dbReference type="CDD" id="cd01166">
    <property type="entry name" value="KdgK"/>
    <property type="match status" value="1"/>
</dbReference>
<dbReference type="SUPFAM" id="SSF53613">
    <property type="entry name" value="Ribokinase-like"/>
    <property type="match status" value="1"/>
</dbReference>
<evidence type="ECO:0000313" key="6">
    <source>
        <dbReference type="Proteomes" id="UP000315700"/>
    </source>
</evidence>
<dbReference type="Pfam" id="PF00294">
    <property type="entry name" value="PfkB"/>
    <property type="match status" value="1"/>
</dbReference>
<dbReference type="Proteomes" id="UP000315700">
    <property type="component" value="Chromosome"/>
</dbReference>
<evidence type="ECO:0000256" key="3">
    <source>
        <dbReference type="ARBA" id="ARBA00022777"/>
    </source>
</evidence>
<keyword evidence="3 5" id="KW-0418">Kinase</keyword>
<evidence type="ECO:0000256" key="2">
    <source>
        <dbReference type="ARBA" id="ARBA00022679"/>
    </source>
</evidence>
<reference evidence="5 6" key="1">
    <citation type="submission" date="2019-02" db="EMBL/GenBank/DDBJ databases">
        <title>Deep-cultivation of Planctomycetes and their phenomic and genomic characterization uncovers novel biology.</title>
        <authorList>
            <person name="Wiegand S."/>
            <person name="Jogler M."/>
            <person name="Boedeker C."/>
            <person name="Pinto D."/>
            <person name="Vollmers J."/>
            <person name="Rivas-Marin E."/>
            <person name="Kohn T."/>
            <person name="Peeters S.H."/>
            <person name="Heuer A."/>
            <person name="Rast P."/>
            <person name="Oberbeckmann S."/>
            <person name="Bunk B."/>
            <person name="Jeske O."/>
            <person name="Meyerdierks A."/>
            <person name="Storesund J.E."/>
            <person name="Kallscheuer N."/>
            <person name="Luecker S."/>
            <person name="Lage O.M."/>
            <person name="Pohl T."/>
            <person name="Merkel B.J."/>
            <person name="Hornburger P."/>
            <person name="Mueller R.-W."/>
            <person name="Bruemmer F."/>
            <person name="Labrenz M."/>
            <person name="Spormann A.M."/>
            <person name="Op den Camp H."/>
            <person name="Overmann J."/>
            <person name="Amann R."/>
            <person name="Jetten M.S.M."/>
            <person name="Mascher T."/>
            <person name="Medema M.H."/>
            <person name="Devos D.P."/>
            <person name="Kaster A.-K."/>
            <person name="Ovreas L."/>
            <person name="Rohde M."/>
            <person name="Galperin M.Y."/>
            <person name="Jogler C."/>
        </authorList>
    </citation>
    <scope>NUCLEOTIDE SEQUENCE [LARGE SCALE GENOMIC DNA]</scope>
    <source>
        <strain evidence="5 6">Pan44</strain>
    </source>
</reference>
<dbReference type="OrthoDB" id="9788681at2"/>
<name>A0A517SAE3_9PLAN</name>
<dbReference type="FunCoup" id="A0A517SAE3">
    <property type="interactions" value="98"/>
</dbReference>
<dbReference type="InterPro" id="IPR002173">
    <property type="entry name" value="Carboh/pur_kinase_PfkB_CS"/>
</dbReference>
<dbReference type="InterPro" id="IPR002139">
    <property type="entry name" value="Ribo/fructo_kinase"/>
</dbReference>
<dbReference type="EMBL" id="CP036271">
    <property type="protein sequence ID" value="QDT53097.1"/>
    <property type="molecule type" value="Genomic_DNA"/>
</dbReference>
<keyword evidence="2 5" id="KW-0808">Transferase</keyword>
<accession>A0A517SAE3</accession>
<dbReference type="Gene3D" id="3.40.1190.20">
    <property type="match status" value="1"/>
</dbReference>